<dbReference type="Proteomes" id="UP000077428">
    <property type="component" value="Unassembled WGS sequence"/>
</dbReference>
<feature type="domain" description="PIN" evidence="1">
    <location>
        <begin position="1"/>
        <end position="124"/>
    </location>
</feature>
<dbReference type="SUPFAM" id="SSF88723">
    <property type="entry name" value="PIN domain-like"/>
    <property type="match status" value="1"/>
</dbReference>
<keyword evidence="3" id="KW-1185">Reference proteome</keyword>
<evidence type="ECO:0000259" key="1">
    <source>
        <dbReference type="SMART" id="SM00670"/>
    </source>
</evidence>
<dbReference type="InterPro" id="IPR029060">
    <property type="entry name" value="PIN-like_dom_sf"/>
</dbReference>
<dbReference type="PANTHER" id="PTHR42188">
    <property type="entry name" value="23S RRNA-SPECIFIC ENDONUCLEASE VAPC20"/>
    <property type="match status" value="1"/>
</dbReference>
<protein>
    <submittedName>
        <fullName evidence="2">Ribonuclease VapC20</fullName>
        <ecNumber evidence="2">3.1.-.-</ecNumber>
    </submittedName>
</protein>
<dbReference type="AlphaFoldDB" id="A0A166AQ73"/>
<comment type="caution">
    <text evidence="2">The sequence shown here is derived from an EMBL/GenBank/DDBJ whole genome shotgun (WGS) entry which is preliminary data.</text>
</comment>
<name>A0A166AQ73_METOA</name>
<dbReference type="Pfam" id="PF01850">
    <property type="entry name" value="PIN"/>
    <property type="match status" value="1"/>
</dbReference>
<organism evidence="2 3">
    <name type="scientific">Methanobrevibacter oralis</name>
    <dbReference type="NCBI Taxonomy" id="66851"/>
    <lineage>
        <taxon>Archaea</taxon>
        <taxon>Methanobacteriati</taxon>
        <taxon>Methanobacteriota</taxon>
        <taxon>Methanomada group</taxon>
        <taxon>Methanobacteria</taxon>
        <taxon>Methanobacteriales</taxon>
        <taxon>Methanobacteriaceae</taxon>
        <taxon>Methanobrevibacter</taxon>
    </lineage>
</organism>
<dbReference type="EC" id="3.1.-.-" evidence="2"/>
<dbReference type="PATRIC" id="fig|66851.6.peg.1356"/>
<keyword evidence="2" id="KW-0378">Hydrolase</keyword>
<dbReference type="GO" id="GO:0016075">
    <property type="term" value="P:rRNA catabolic process"/>
    <property type="evidence" value="ECO:0007669"/>
    <property type="project" value="TreeGrafter"/>
</dbReference>
<dbReference type="InterPro" id="IPR039018">
    <property type="entry name" value="VapC20-like"/>
</dbReference>
<dbReference type="InterPro" id="IPR002716">
    <property type="entry name" value="PIN_dom"/>
</dbReference>
<dbReference type="EMBL" id="LWMU01000071">
    <property type="protein sequence ID" value="KZX12332.1"/>
    <property type="molecule type" value="Genomic_DNA"/>
</dbReference>
<dbReference type="GO" id="GO:0016787">
    <property type="term" value="F:hydrolase activity"/>
    <property type="evidence" value="ECO:0007669"/>
    <property type="project" value="UniProtKB-KW"/>
</dbReference>
<dbReference type="OrthoDB" id="76904at2157"/>
<proteinExistence type="predicted"/>
<dbReference type="PANTHER" id="PTHR42188:SF1">
    <property type="entry name" value="23S RRNA-SPECIFIC ENDONUCLEASE VAPC20"/>
    <property type="match status" value="1"/>
</dbReference>
<reference evidence="3" key="1">
    <citation type="journal article" date="2016" name="Genome Announc.">
        <title>Draft Genome Sequences of Methanobrevibacter curvatus DSM11111, Methanobrevibacter cuticularis DSM11139, Methanobrevibacter filiformis DSM11501, and Methanobrevibacter oralis DSM7256.</title>
        <authorList>
            <person name="Poehlein A."/>
            <person name="Seedorf H."/>
        </authorList>
    </citation>
    <scope>NUCLEOTIDE SEQUENCE [LARGE SCALE GENOMIC DNA]</scope>
    <source>
        <strain evidence="3">DSM 7256 / JCM 30027 / ZR</strain>
    </source>
</reference>
<accession>A0A166AQ73</accession>
<dbReference type="SMART" id="SM00670">
    <property type="entry name" value="PINc"/>
    <property type="match status" value="1"/>
</dbReference>
<dbReference type="STRING" id="66851.MBORA_12470"/>
<evidence type="ECO:0000313" key="2">
    <source>
        <dbReference type="EMBL" id="KZX12332.1"/>
    </source>
</evidence>
<dbReference type="GO" id="GO:0004521">
    <property type="term" value="F:RNA endonuclease activity"/>
    <property type="evidence" value="ECO:0007669"/>
    <property type="project" value="InterPro"/>
</dbReference>
<dbReference type="Gene3D" id="3.40.50.1010">
    <property type="entry name" value="5'-nuclease"/>
    <property type="match status" value="1"/>
</dbReference>
<evidence type="ECO:0000313" key="3">
    <source>
        <dbReference type="Proteomes" id="UP000077428"/>
    </source>
</evidence>
<sequence length="133" mass="15161">MKIFLDSSFIIALVNDNDSLHEEALDYLELTETNECFISNLIINEVITVIGNKLGLKIAISTFNLLVSVFNIVNEYDNSNFNSSNMLIYEKFDTKLSYTDSSIIYIMKEEGINNLISFDKEFKRVEGINLIGL</sequence>
<dbReference type="RefSeq" id="WP_042692274.1">
    <property type="nucleotide sequence ID" value="NZ_CABMAB010000006.1"/>
</dbReference>
<gene>
    <name evidence="2" type="ORF">MBORA_12470</name>
</gene>